<evidence type="ECO:0000313" key="1">
    <source>
        <dbReference type="EMBL" id="GBM23065.1"/>
    </source>
</evidence>
<gene>
    <name evidence="1" type="ORF">AVEN_67037_1</name>
</gene>
<organism evidence="1 2">
    <name type="scientific">Araneus ventricosus</name>
    <name type="common">Orbweaver spider</name>
    <name type="synonym">Epeira ventricosa</name>
    <dbReference type="NCBI Taxonomy" id="182803"/>
    <lineage>
        <taxon>Eukaryota</taxon>
        <taxon>Metazoa</taxon>
        <taxon>Ecdysozoa</taxon>
        <taxon>Arthropoda</taxon>
        <taxon>Chelicerata</taxon>
        <taxon>Arachnida</taxon>
        <taxon>Araneae</taxon>
        <taxon>Araneomorphae</taxon>
        <taxon>Entelegynae</taxon>
        <taxon>Araneoidea</taxon>
        <taxon>Araneidae</taxon>
        <taxon>Araneus</taxon>
    </lineage>
</organism>
<protein>
    <submittedName>
        <fullName evidence="1">Uncharacterized protein</fullName>
    </submittedName>
</protein>
<accession>A0A4Y2E5I8</accession>
<evidence type="ECO:0000313" key="2">
    <source>
        <dbReference type="Proteomes" id="UP000499080"/>
    </source>
</evidence>
<name>A0A4Y2E5I8_ARAVE</name>
<dbReference type="AlphaFoldDB" id="A0A4Y2E5I8"/>
<reference evidence="1 2" key="1">
    <citation type="journal article" date="2019" name="Sci. Rep.">
        <title>Orb-weaving spider Araneus ventricosus genome elucidates the spidroin gene catalogue.</title>
        <authorList>
            <person name="Kono N."/>
            <person name="Nakamura H."/>
            <person name="Ohtoshi R."/>
            <person name="Moran D.A.P."/>
            <person name="Shinohara A."/>
            <person name="Yoshida Y."/>
            <person name="Fujiwara M."/>
            <person name="Mori M."/>
            <person name="Tomita M."/>
            <person name="Arakawa K."/>
        </authorList>
    </citation>
    <scope>NUCLEOTIDE SEQUENCE [LARGE SCALE GENOMIC DNA]</scope>
</reference>
<sequence length="90" mass="9785">MIKSVAAESGVLKLASDVLSLTKTLESLIRSRRAKLSFLPFGKGLVIDLILGAVTVSVECSRFSSFLLIKVRRTGMKMNSPELNESHPPP</sequence>
<keyword evidence="2" id="KW-1185">Reference proteome</keyword>
<dbReference type="EMBL" id="BGPR01000491">
    <property type="protein sequence ID" value="GBM23065.1"/>
    <property type="molecule type" value="Genomic_DNA"/>
</dbReference>
<proteinExistence type="predicted"/>
<comment type="caution">
    <text evidence="1">The sequence shown here is derived from an EMBL/GenBank/DDBJ whole genome shotgun (WGS) entry which is preliminary data.</text>
</comment>
<dbReference type="Proteomes" id="UP000499080">
    <property type="component" value="Unassembled WGS sequence"/>
</dbReference>